<reference evidence="3" key="1">
    <citation type="submission" date="2025-08" db="UniProtKB">
        <authorList>
            <consortium name="RefSeq"/>
        </authorList>
    </citation>
    <scope>IDENTIFICATION</scope>
</reference>
<dbReference type="Pfam" id="PF07727">
    <property type="entry name" value="RVT_2"/>
    <property type="match status" value="1"/>
</dbReference>
<protein>
    <submittedName>
        <fullName evidence="3">Uncharacterized protein LOC110759390</fullName>
    </submittedName>
</protein>
<evidence type="ECO:0000313" key="3">
    <source>
        <dbReference type="RefSeq" id="XP_021817134.1"/>
    </source>
</evidence>
<name>A0A6P5SM07_PRUAV</name>
<evidence type="ECO:0000259" key="1">
    <source>
        <dbReference type="Pfam" id="PF07727"/>
    </source>
</evidence>
<keyword evidence="2" id="KW-1185">Reference proteome</keyword>
<dbReference type="InterPro" id="IPR043502">
    <property type="entry name" value="DNA/RNA_pol_sf"/>
</dbReference>
<sequence>MVQTEAIVDNEWILAMQEELNQFTRNDVWYLVPRPTNTNVIGTKWIFKNKTDEKGNVVRNKALYGLKQAPRAWYERLSSHLLLKGYTRDIIDKTLFVKRVAHDLMVVQIYVDDIVFGSTSNALVSEFTDVMQNEFEMSMSGELTYFLGLQVQQLKDGMFLSQTKYAKDLVSKFGLESAKPITNPMSTTTKLHKDLIGKYVDQTLYKSMIGSLLYLTASRPDISFSVGVCARF</sequence>
<dbReference type="KEGG" id="pavi:110759390"/>
<dbReference type="GeneID" id="110759390"/>
<dbReference type="InterPro" id="IPR013103">
    <property type="entry name" value="RVT_2"/>
</dbReference>
<dbReference type="PANTHER" id="PTHR11439">
    <property type="entry name" value="GAG-POL-RELATED RETROTRANSPOSON"/>
    <property type="match status" value="1"/>
</dbReference>
<gene>
    <name evidence="3" type="primary">LOC110759390</name>
</gene>
<dbReference type="SUPFAM" id="SSF56672">
    <property type="entry name" value="DNA/RNA polymerases"/>
    <property type="match status" value="1"/>
</dbReference>
<dbReference type="AlphaFoldDB" id="A0A6P5SM07"/>
<dbReference type="Proteomes" id="UP000515124">
    <property type="component" value="Unplaced"/>
</dbReference>
<evidence type="ECO:0000313" key="2">
    <source>
        <dbReference type="Proteomes" id="UP000515124"/>
    </source>
</evidence>
<organism evidence="2 3">
    <name type="scientific">Prunus avium</name>
    <name type="common">Cherry</name>
    <name type="synonym">Cerasus avium</name>
    <dbReference type="NCBI Taxonomy" id="42229"/>
    <lineage>
        <taxon>Eukaryota</taxon>
        <taxon>Viridiplantae</taxon>
        <taxon>Streptophyta</taxon>
        <taxon>Embryophyta</taxon>
        <taxon>Tracheophyta</taxon>
        <taxon>Spermatophyta</taxon>
        <taxon>Magnoliopsida</taxon>
        <taxon>eudicotyledons</taxon>
        <taxon>Gunneridae</taxon>
        <taxon>Pentapetalae</taxon>
        <taxon>rosids</taxon>
        <taxon>fabids</taxon>
        <taxon>Rosales</taxon>
        <taxon>Rosaceae</taxon>
        <taxon>Amygdaloideae</taxon>
        <taxon>Amygdaleae</taxon>
        <taxon>Prunus</taxon>
    </lineage>
</organism>
<accession>A0A6P5SM07</accession>
<feature type="domain" description="Reverse transcriptase Ty1/copia-type" evidence="1">
    <location>
        <begin position="58"/>
        <end position="186"/>
    </location>
</feature>
<proteinExistence type="predicted"/>
<dbReference type="PANTHER" id="PTHR11439:SF486">
    <property type="entry name" value="RLK (RECEPTOR-LIKE KINASE) PROTEIN, PUTATIVE-RELATED"/>
    <property type="match status" value="1"/>
</dbReference>
<dbReference type="RefSeq" id="XP_021817134.1">
    <property type="nucleotide sequence ID" value="XM_021961442.1"/>
</dbReference>